<dbReference type="PROSITE" id="PS51186">
    <property type="entry name" value="GNAT"/>
    <property type="match status" value="1"/>
</dbReference>
<gene>
    <name evidence="4" type="primary">ypeA</name>
    <name evidence="4" type="ORF">KMJFBAND_00021</name>
</gene>
<reference evidence="4" key="1">
    <citation type="submission" date="2020-06" db="EMBL/GenBank/DDBJ databases">
        <title>Unique genomic features of the anaerobic methanotrophic archaea.</title>
        <authorList>
            <person name="Chadwick G.L."/>
            <person name="Skennerton C.T."/>
            <person name="Laso-Perez R."/>
            <person name="Leu A.O."/>
            <person name="Speth D.R."/>
            <person name="Yu H."/>
            <person name="Morgan-Lang C."/>
            <person name="Hatzenpichler R."/>
            <person name="Goudeau D."/>
            <person name="Malmstrom R."/>
            <person name="Brazelton W.J."/>
            <person name="Woyke T."/>
            <person name="Hallam S.J."/>
            <person name="Tyson G.W."/>
            <person name="Wegener G."/>
            <person name="Boetius A."/>
            <person name="Orphan V."/>
        </authorList>
    </citation>
    <scope>NUCLEOTIDE SEQUENCE</scope>
</reference>
<dbReference type="InterPro" id="IPR000182">
    <property type="entry name" value="GNAT_dom"/>
</dbReference>
<accession>A0A7G9YTQ0</accession>
<name>A0A7G9YTQ0_9EURY</name>
<dbReference type="EC" id="2.3.1.-" evidence="4"/>
<protein>
    <submittedName>
        <fullName evidence="4">Acetyltransferase YpeA</fullName>
        <ecNumber evidence="4">2.3.1.-</ecNumber>
    </submittedName>
</protein>
<keyword evidence="1 4" id="KW-0808">Transferase</keyword>
<evidence type="ECO:0000256" key="1">
    <source>
        <dbReference type="ARBA" id="ARBA00022679"/>
    </source>
</evidence>
<evidence type="ECO:0000313" key="4">
    <source>
        <dbReference type="EMBL" id="QNO51384.1"/>
    </source>
</evidence>
<dbReference type="PANTHER" id="PTHR43877">
    <property type="entry name" value="AMINOALKYLPHOSPHONATE N-ACETYLTRANSFERASE-RELATED-RELATED"/>
    <property type="match status" value="1"/>
</dbReference>
<sequence>MVSIRPAVESDEASVYDLVTSLMEVSLDRESFHDVFVQNLHDDTVLYYVAESDGCVVGFASLHIEPQLHHAGLVGEIQELIVQKTFRGKGTGAQLVSRLEQEAQKRGCVSIEVTTKNYRVDAQRFYEQVGFTRTHVNFTKNLIL</sequence>
<keyword evidence="2 4" id="KW-0012">Acyltransferase</keyword>
<dbReference type="Gene3D" id="3.40.630.30">
    <property type="match status" value="1"/>
</dbReference>
<dbReference type="Pfam" id="PF00583">
    <property type="entry name" value="Acetyltransf_1"/>
    <property type="match status" value="1"/>
</dbReference>
<dbReference type="CDD" id="cd04301">
    <property type="entry name" value="NAT_SF"/>
    <property type="match status" value="1"/>
</dbReference>
<feature type="domain" description="N-acetyltransferase" evidence="3">
    <location>
        <begin position="2"/>
        <end position="144"/>
    </location>
</feature>
<evidence type="ECO:0000256" key="2">
    <source>
        <dbReference type="ARBA" id="ARBA00023315"/>
    </source>
</evidence>
<dbReference type="InterPro" id="IPR050832">
    <property type="entry name" value="Bact_Acetyltransf"/>
</dbReference>
<dbReference type="GO" id="GO:0016747">
    <property type="term" value="F:acyltransferase activity, transferring groups other than amino-acyl groups"/>
    <property type="evidence" value="ECO:0007669"/>
    <property type="project" value="InterPro"/>
</dbReference>
<dbReference type="PANTHER" id="PTHR43877:SF2">
    <property type="entry name" value="AMINOALKYLPHOSPHONATE N-ACETYLTRANSFERASE-RELATED"/>
    <property type="match status" value="1"/>
</dbReference>
<evidence type="ECO:0000259" key="3">
    <source>
        <dbReference type="PROSITE" id="PS51186"/>
    </source>
</evidence>
<dbReference type="InterPro" id="IPR016181">
    <property type="entry name" value="Acyl_CoA_acyltransferase"/>
</dbReference>
<dbReference type="SUPFAM" id="SSF55729">
    <property type="entry name" value="Acyl-CoA N-acyltransferases (Nat)"/>
    <property type="match status" value="1"/>
</dbReference>
<proteinExistence type="predicted"/>
<dbReference type="AlphaFoldDB" id="A0A7G9YTQ0"/>
<dbReference type="EMBL" id="MT631468">
    <property type="protein sequence ID" value="QNO51384.1"/>
    <property type="molecule type" value="Genomic_DNA"/>
</dbReference>
<organism evidence="4">
    <name type="scientific">Candidatus Methanophagaceae archaeon ANME-1 ERB6</name>
    <dbReference type="NCBI Taxonomy" id="2759912"/>
    <lineage>
        <taxon>Archaea</taxon>
        <taxon>Methanobacteriati</taxon>
        <taxon>Methanobacteriota</taxon>
        <taxon>Stenosarchaea group</taxon>
        <taxon>Methanomicrobia</taxon>
        <taxon>Candidatus Methanophagales</taxon>
        <taxon>Candidatus Methanophagaceae</taxon>
    </lineage>
</organism>